<dbReference type="InterPro" id="IPR050312">
    <property type="entry name" value="IolE/XylAMocC-like"/>
</dbReference>
<evidence type="ECO:0000259" key="1">
    <source>
        <dbReference type="Pfam" id="PF01261"/>
    </source>
</evidence>
<dbReference type="Proteomes" id="UP000236173">
    <property type="component" value="Unassembled WGS sequence"/>
</dbReference>
<accession>A0A2H5XA66</accession>
<comment type="caution">
    <text evidence="2">The sequence shown here is derived from an EMBL/GenBank/DDBJ whole genome shotgun (WGS) entry which is preliminary data.</text>
</comment>
<sequence>MHRSDAMAFKLGVVQFMAFPGSDQAPDKLLTALHALAQDADFALVELTRLPNTTMRQQVRDLLEAAHLDCAFAATPVILRQRLNPSATDAALRRQALAALKDCVDEAVALGARALVLMSGPFGGDEPNELNAFAQTLRDLCAYAADRSPDAPLWVLVEQFDRAVDKKALIGPTAVARELATLVQAHYPHFGLLIDLSHLPLLGETPEDCLSELLDGLVRHVHIGNCVIDPADPLYGDQHPPFGYPKGVNDVPQVKVFLEVLRYSGYFAQPGPFGLPSVSFEVKPLPHQDPTVVLANAKRVLRCALTAGM</sequence>
<reference evidence="3" key="1">
    <citation type="submission" date="2017-09" db="EMBL/GenBank/DDBJ databases">
        <title>Metaegenomics of thermophilic ammonia-oxidizing enrichment culture.</title>
        <authorList>
            <person name="Kato S."/>
            <person name="Suzuki K."/>
        </authorList>
    </citation>
    <scope>NUCLEOTIDE SEQUENCE [LARGE SCALE GENOMIC DNA]</scope>
</reference>
<dbReference type="AlphaFoldDB" id="A0A2H5XA66"/>
<name>A0A2H5XA66_9BACT</name>
<dbReference type="PANTHER" id="PTHR12110">
    <property type="entry name" value="HYDROXYPYRUVATE ISOMERASE"/>
    <property type="match status" value="1"/>
</dbReference>
<dbReference type="InterPro" id="IPR036237">
    <property type="entry name" value="Xyl_isomerase-like_sf"/>
</dbReference>
<evidence type="ECO:0000313" key="2">
    <source>
        <dbReference type="EMBL" id="GBC98055.1"/>
    </source>
</evidence>
<feature type="domain" description="Xylose isomerase-like TIM barrel" evidence="1">
    <location>
        <begin position="35"/>
        <end position="267"/>
    </location>
</feature>
<evidence type="ECO:0000313" key="3">
    <source>
        <dbReference type="Proteomes" id="UP000236173"/>
    </source>
</evidence>
<dbReference type="Gene3D" id="3.20.20.150">
    <property type="entry name" value="Divalent-metal-dependent TIM barrel enzymes"/>
    <property type="match status" value="1"/>
</dbReference>
<proteinExistence type="predicted"/>
<dbReference type="SUPFAM" id="SSF51658">
    <property type="entry name" value="Xylose isomerase-like"/>
    <property type="match status" value="1"/>
</dbReference>
<dbReference type="EMBL" id="BEHT01000005">
    <property type="protein sequence ID" value="GBC98055.1"/>
    <property type="molecule type" value="Genomic_DNA"/>
</dbReference>
<dbReference type="PANTHER" id="PTHR12110:SF53">
    <property type="entry name" value="BLR5974 PROTEIN"/>
    <property type="match status" value="1"/>
</dbReference>
<organism evidence="2 3">
    <name type="scientific">Candidatus Fervidibacter japonicus</name>
    <dbReference type="NCBI Taxonomy" id="2035412"/>
    <lineage>
        <taxon>Bacteria</taxon>
        <taxon>Candidatus Fervidibacterota</taxon>
        <taxon>Candidatus Fervidibacter</taxon>
    </lineage>
</organism>
<protein>
    <recommendedName>
        <fullName evidence="1">Xylose isomerase-like TIM barrel domain-containing protein</fullName>
    </recommendedName>
</protein>
<dbReference type="Pfam" id="PF01261">
    <property type="entry name" value="AP_endonuc_2"/>
    <property type="match status" value="1"/>
</dbReference>
<gene>
    <name evidence="2" type="ORF">HRbin17_00550</name>
</gene>
<dbReference type="InterPro" id="IPR013022">
    <property type="entry name" value="Xyl_isomerase-like_TIM-brl"/>
</dbReference>